<dbReference type="RefSeq" id="WP_190349048.1">
    <property type="nucleotide sequence ID" value="NZ_JACJPY010000002.1"/>
</dbReference>
<protein>
    <submittedName>
        <fullName evidence="1">Uncharacterized protein</fullName>
    </submittedName>
</protein>
<dbReference type="Proteomes" id="UP000631421">
    <property type="component" value="Unassembled WGS sequence"/>
</dbReference>
<comment type="caution">
    <text evidence="1">The sequence shown here is derived from an EMBL/GenBank/DDBJ whole genome shotgun (WGS) entry which is preliminary data.</text>
</comment>
<evidence type="ECO:0000313" key="1">
    <source>
        <dbReference type="EMBL" id="MBD2148705.1"/>
    </source>
</evidence>
<proteinExistence type="predicted"/>
<dbReference type="AlphaFoldDB" id="A0A926URI6"/>
<reference evidence="1" key="2">
    <citation type="submission" date="2020-08" db="EMBL/GenBank/DDBJ databases">
        <authorList>
            <person name="Chen M."/>
            <person name="Teng W."/>
            <person name="Zhao L."/>
            <person name="Hu C."/>
            <person name="Zhou Y."/>
            <person name="Han B."/>
            <person name="Song L."/>
            <person name="Shu W."/>
        </authorList>
    </citation>
    <scope>NUCLEOTIDE SEQUENCE</scope>
    <source>
        <strain evidence="1">FACHB-1277</strain>
    </source>
</reference>
<reference evidence="1" key="1">
    <citation type="journal article" date="2015" name="ISME J.">
        <title>Draft Genome Sequence of Streptomyces incarnatus NRRL8089, which Produces the Nucleoside Antibiotic Sinefungin.</title>
        <authorList>
            <person name="Oshima K."/>
            <person name="Hattori M."/>
            <person name="Shimizu H."/>
            <person name="Fukuda K."/>
            <person name="Nemoto M."/>
            <person name="Inagaki K."/>
            <person name="Tamura T."/>
        </authorList>
    </citation>
    <scope>NUCLEOTIDE SEQUENCE</scope>
    <source>
        <strain evidence="1">FACHB-1277</strain>
    </source>
</reference>
<gene>
    <name evidence="1" type="ORF">H6F44_00970</name>
</gene>
<sequence length="1034" mass="116803">MAQATDKSIFMLPKLRDSKVKHGAAGKWNRQSATAFDDVARSIDVIVNTEVANVNSIPSMWAHPLALQSVLSSNDYNDRIRIPLINQWRGMLTAIALAPDFQEVGRLTAKFIDLTDPAYRNNKFIQSLFRLAPSTNECLFALEHNLNPWLQSYVFCWNGRAIGMTSPSTIVCPAEDANWTGLPWFVNGQVQSPERYLNNDQKIRLSRWLVYLRRQISADSLGIHNQISTLINEFIDALGGDKNQALNPATELLNDDTYFGILIEIAFYASILRPSDLLGGVKFFLSGNDLYFLRRPNAFPNANIPDSLKNLTFAGSPISVILPIEPKFFNRDDAANLLQTLKVESLKANTVLKFSIQIDGHNLEKQYELKNENVISGLPVAEIWPNFTSPNWKIYYSYYYDVDETQLNFEFSNITNPQVNIHRFSTSQVSRLDSFPKHIACYYHDRVIGAIALKTPVAVLETNKQWNVGVDFGTSFTNVYKKQGEYDEKMSFDDLHFSITLSDPDTRTSSLTENFIPLSQKLPIASLLSVKNGRIPVTRHGNVDAEIIFDGRIYVPSAINKLDDGKDCLISNLKWNNLDNQEPMRLFIEQLALQVSAQAVKSGVSQIQWALSYPTAFSRRDKSSYVDIWNDCSEKLFAITGLRYEDLRANSNAHFRSESLAVAHYFSSKKGKSLLNAACIDIGGGTSDISIWEEHKNGIVPVYQCSVQLAGKHLFSDIMRRDPEFLRHINFATDDTLINLRNSKSLFATAMDALAKECGDEWLRSRRRRLQGNERLYKYLQILAIGIAGLHYYAGLVLQVLHKEDADSPRRYKAGKPVNVYFGGNGCRLLNWLSDTGKFENDEIGELFQEMTIKASEFQPLSKSNAISDQPKEEAACGLVVGQKRLGDPSGSEQDLIAGEPCKIGSRVFTWNSYIAFDADISESIDTLQVVTDPNDLVNLPKFIYWFQKGLRRRRDIQIPVIKGYSLGNAQNDDDNLRNTVADNYIFWDRVVDKLRDSLILDNGATTENIRLEPPFILALKALIEVLAEEWVSR</sequence>
<accession>A0A926URI6</accession>
<name>A0A926URI6_9CYAN</name>
<keyword evidence="2" id="KW-1185">Reference proteome</keyword>
<evidence type="ECO:0000313" key="2">
    <source>
        <dbReference type="Proteomes" id="UP000631421"/>
    </source>
</evidence>
<organism evidence="1 2">
    <name type="scientific">Pseudanabaena cinerea FACHB-1277</name>
    <dbReference type="NCBI Taxonomy" id="2949581"/>
    <lineage>
        <taxon>Bacteria</taxon>
        <taxon>Bacillati</taxon>
        <taxon>Cyanobacteriota</taxon>
        <taxon>Cyanophyceae</taxon>
        <taxon>Pseudanabaenales</taxon>
        <taxon>Pseudanabaenaceae</taxon>
        <taxon>Pseudanabaena</taxon>
        <taxon>Pseudanabaena cinerea</taxon>
    </lineage>
</organism>
<dbReference type="EMBL" id="JACJPY010000002">
    <property type="protein sequence ID" value="MBD2148705.1"/>
    <property type="molecule type" value="Genomic_DNA"/>
</dbReference>